<feature type="transmembrane region" description="Helical" evidence="1">
    <location>
        <begin position="76"/>
        <end position="95"/>
    </location>
</feature>
<feature type="transmembrane region" description="Helical" evidence="1">
    <location>
        <begin position="43"/>
        <end position="64"/>
    </location>
</feature>
<evidence type="ECO:0000313" key="3">
    <source>
        <dbReference type="Proteomes" id="UP000184185"/>
    </source>
</evidence>
<proteinExistence type="predicted"/>
<gene>
    <name evidence="2" type="ORF">SAMN02745725_02254</name>
</gene>
<feature type="transmembrane region" description="Helical" evidence="1">
    <location>
        <begin position="12"/>
        <end position="37"/>
    </location>
</feature>
<feature type="transmembrane region" description="Helical" evidence="1">
    <location>
        <begin position="169"/>
        <end position="188"/>
    </location>
</feature>
<keyword evidence="1" id="KW-0472">Membrane</keyword>
<dbReference type="STRING" id="185007.SAMN02910350_01180"/>
<sequence>MARNIEEIKDSKVALVAHIVASLVYLALGICLLVLDANLISKIAYSFSVLAIGILFICFGAWYMIKYFFNHEYIKISNYGFTMGVILVIIGAVSIFQANYISAFIDALVCLIGVILGAVMLQQSFALFHIQRGVWFLSLIFGLVTIGASIYFLMIPQKFFERNVITCSYLIAVGALSLFSLLLMAIGLHDHKKDSNRNYSRIMEDADSSLDDSIFEEEVQDNYFDDVYDGKGSDSLFED</sequence>
<evidence type="ECO:0000256" key="1">
    <source>
        <dbReference type="SAM" id="Phobius"/>
    </source>
</evidence>
<keyword evidence="1" id="KW-1133">Transmembrane helix</keyword>
<evidence type="ECO:0000313" key="2">
    <source>
        <dbReference type="EMBL" id="SHJ31289.1"/>
    </source>
</evidence>
<feature type="transmembrane region" description="Helical" evidence="1">
    <location>
        <begin position="133"/>
        <end position="154"/>
    </location>
</feature>
<name>A0A1M6I9V5_PSEXY</name>
<reference evidence="2 3" key="1">
    <citation type="submission" date="2016-11" db="EMBL/GenBank/DDBJ databases">
        <authorList>
            <person name="Jaros S."/>
            <person name="Januszkiewicz K."/>
            <person name="Wedrychowicz H."/>
        </authorList>
    </citation>
    <scope>NUCLEOTIDE SEQUENCE [LARGE SCALE GENOMIC DNA]</scope>
    <source>
        <strain evidence="2 3">DSM 14809</strain>
    </source>
</reference>
<keyword evidence="1" id="KW-0812">Transmembrane</keyword>
<dbReference type="EMBL" id="FQYQ01000016">
    <property type="protein sequence ID" value="SHJ31289.1"/>
    <property type="molecule type" value="Genomic_DNA"/>
</dbReference>
<dbReference type="RefSeq" id="WP_072918025.1">
    <property type="nucleotide sequence ID" value="NZ_FQYQ01000016.1"/>
</dbReference>
<dbReference type="OrthoDB" id="2033938at2"/>
<protein>
    <submittedName>
        <fullName evidence="2">Uncharacterized membrane protein HdeD, DUF308 family</fullName>
    </submittedName>
</protein>
<dbReference type="Proteomes" id="UP000184185">
    <property type="component" value="Unassembled WGS sequence"/>
</dbReference>
<dbReference type="AlphaFoldDB" id="A0A1M6I9V5"/>
<keyword evidence="3" id="KW-1185">Reference proteome</keyword>
<feature type="transmembrane region" description="Helical" evidence="1">
    <location>
        <begin position="101"/>
        <end position="121"/>
    </location>
</feature>
<organism evidence="2 3">
    <name type="scientific">Pseudobutyrivibrio xylanivorans DSM 14809</name>
    <dbReference type="NCBI Taxonomy" id="1123012"/>
    <lineage>
        <taxon>Bacteria</taxon>
        <taxon>Bacillati</taxon>
        <taxon>Bacillota</taxon>
        <taxon>Clostridia</taxon>
        <taxon>Lachnospirales</taxon>
        <taxon>Lachnospiraceae</taxon>
        <taxon>Pseudobutyrivibrio</taxon>
    </lineage>
</organism>
<accession>A0A1M6I9V5</accession>